<proteinExistence type="predicted"/>
<dbReference type="STRING" id="824.CGRAC_1413"/>
<feature type="transmembrane region" description="Helical" evidence="5">
    <location>
        <begin position="226"/>
        <end position="243"/>
    </location>
</feature>
<dbReference type="PANTHER" id="PTHR37422:SF13">
    <property type="entry name" value="LIPOPOLYSACCHARIDE BIOSYNTHESIS PROTEIN PA4999-RELATED"/>
    <property type="match status" value="1"/>
</dbReference>
<dbReference type="RefSeq" id="WP_005873210.1">
    <property type="nucleotide sequence ID" value="NZ_ACYG01000032.1"/>
</dbReference>
<feature type="transmembrane region" description="Helical" evidence="5">
    <location>
        <begin position="352"/>
        <end position="372"/>
    </location>
</feature>
<keyword evidence="2 5" id="KW-0812">Transmembrane</keyword>
<dbReference type="eggNOG" id="COG3307">
    <property type="taxonomic scope" value="Bacteria"/>
</dbReference>
<feature type="transmembrane region" description="Helical" evidence="5">
    <location>
        <begin position="13"/>
        <end position="44"/>
    </location>
</feature>
<evidence type="ECO:0000259" key="6">
    <source>
        <dbReference type="Pfam" id="PF04932"/>
    </source>
</evidence>
<dbReference type="PANTHER" id="PTHR37422">
    <property type="entry name" value="TEICHURONIC ACID BIOSYNTHESIS PROTEIN TUAE"/>
    <property type="match status" value="1"/>
</dbReference>
<dbReference type="Proteomes" id="UP000005709">
    <property type="component" value="Unassembled WGS sequence"/>
</dbReference>
<keyword evidence="8" id="KW-1185">Reference proteome</keyword>
<feature type="domain" description="O-antigen ligase-related" evidence="6">
    <location>
        <begin position="188"/>
        <end position="334"/>
    </location>
</feature>
<dbReference type="InterPro" id="IPR051533">
    <property type="entry name" value="WaaL-like"/>
</dbReference>
<dbReference type="Pfam" id="PF04932">
    <property type="entry name" value="Wzy_C"/>
    <property type="match status" value="1"/>
</dbReference>
<sequence length="414" mass="48005">MLSKFSYEKIMGYLLYILSLSFFVGKSYNVFSALIVVIFLFHTFKERLFCVFKDKFFIFMSIWCIYMLSSVIWATHKDGIISAAGVLFLWVLLYLAIKTYLDSKDKLERFFKFQTYIVLFVAFNALLQFLIGYNIFGVPILDGRATDIFFSSNSRIFPFILPLYVGVFGAMLSLKDRSSSHYILYGSALFGILIAVPLSGSRGPLLLLSVFIPIIVWTSPYRKTAFIMLAVLCVCVISIAFNSDKLQDRLISLAHPFENQKHLRVAIWKTAIEEFKDNPILGVGFKNFKYRQFDYYKPEFESYEIDKEQNKMVEHAHSPWMDILAEQGIVGFGFAITLFFSILYNVYRKGTFILIGAFSVFYAFSFLNSTFVISKSRWSFFMIFSITIFMLVANYYKYINSSSDRKVDDVKESR</sequence>
<gene>
    <name evidence="7" type="ORF">CAMGR0001_1932</name>
</gene>
<feature type="transmembrane region" description="Helical" evidence="5">
    <location>
        <begin position="378"/>
        <end position="396"/>
    </location>
</feature>
<keyword evidence="4 5" id="KW-0472">Membrane</keyword>
<reference evidence="7 8" key="1">
    <citation type="submission" date="2009-07" db="EMBL/GenBank/DDBJ databases">
        <authorList>
            <person name="Madupu R."/>
            <person name="Sebastian Y."/>
            <person name="Durkin A.S."/>
            <person name="Torralba M."/>
            <person name="Methe B."/>
            <person name="Sutton G.G."/>
            <person name="Strausberg R.L."/>
            <person name="Nelson K.E."/>
        </authorList>
    </citation>
    <scope>NUCLEOTIDE SEQUENCE [LARGE SCALE GENOMIC DNA]</scope>
    <source>
        <strain evidence="7 8">RM3268</strain>
    </source>
</reference>
<name>C8PLC3_9BACT</name>
<dbReference type="OrthoDB" id="5469233at2"/>
<evidence type="ECO:0000256" key="5">
    <source>
        <dbReference type="SAM" id="Phobius"/>
    </source>
</evidence>
<evidence type="ECO:0000256" key="3">
    <source>
        <dbReference type="ARBA" id="ARBA00022989"/>
    </source>
</evidence>
<comment type="subcellular location">
    <subcellularLocation>
        <location evidence="1">Membrane</location>
        <topology evidence="1">Multi-pass membrane protein</topology>
    </subcellularLocation>
</comment>
<dbReference type="GO" id="GO:0016020">
    <property type="term" value="C:membrane"/>
    <property type="evidence" value="ECO:0007669"/>
    <property type="project" value="UniProtKB-SubCell"/>
</dbReference>
<evidence type="ECO:0000256" key="4">
    <source>
        <dbReference type="ARBA" id="ARBA00023136"/>
    </source>
</evidence>
<keyword evidence="3 5" id="KW-1133">Transmembrane helix</keyword>
<protein>
    <submittedName>
        <fullName evidence="7">O-antigen polymerase</fullName>
    </submittedName>
</protein>
<dbReference type="InterPro" id="IPR007016">
    <property type="entry name" value="O-antigen_ligase-rel_domated"/>
</dbReference>
<accession>C8PLC3</accession>
<feature type="transmembrane region" description="Helical" evidence="5">
    <location>
        <begin position="113"/>
        <end position="136"/>
    </location>
</feature>
<evidence type="ECO:0000313" key="8">
    <source>
        <dbReference type="Proteomes" id="UP000005709"/>
    </source>
</evidence>
<evidence type="ECO:0000313" key="7">
    <source>
        <dbReference type="EMBL" id="EEV16235.1"/>
    </source>
</evidence>
<feature type="transmembrane region" description="Helical" evidence="5">
    <location>
        <begin position="56"/>
        <end position="74"/>
    </location>
</feature>
<feature type="transmembrane region" description="Helical" evidence="5">
    <location>
        <begin position="328"/>
        <end position="347"/>
    </location>
</feature>
<feature type="transmembrane region" description="Helical" evidence="5">
    <location>
        <begin position="80"/>
        <end position="101"/>
    </location>
</feature>
<evidence type="ECO:0000256" key="2">
    <source>
        <dbReference type="ARBA" id="ARBA00022692"/>
    </source>
</evidence>
<comment type="caution">
    <text evidence="7">The sequence shown here is derived from an EMBL/GenBank/DDBJ whole genome shotgun (WGS) entry which is preliminary data.</text>
</comment>
<feature type="transmembrane region" description="Helical" evidence="5">
    <location>
        <begin position="156"/>
        <end position="174"/>
    </location>
</feature>
<dbReference type="EMBL" id="ACYG01000032">
    <property type="protein sequence ID" value="EEV16235.1"/>
    <property type="molecule type" value="Genomic_DNA"/>
</dbReference>
<evidence type="ECO:0000256" key="1">
    <source>
        <dbReference type="ARBA" id="ARBA00004141"/>
    </source>
</evidence>
<dbReference type="AlphaFoldDB" id="C8PLC3"/>
<organism evidence="7 8">
    <name type="scientific">Campylobacter gracilis RM3268</name>
    <dbReference type="NCBI Taxonomy" id="553220"/>
    <lineage>
        <taxon>Bacteria</taxon>
        <taxon>Pseudomonadati</taxon>
        <taxon>Campylobacterota</taxon>
        <taxon>Epsilonproteobacteria</taxon>
        <taxon>Campylobacterales</taxon>
        <taxon>Campylobacteraceae</taxon>
        <taxon>Campylobacter</taxon>
    </lineage>
</organism>
<feature type="transmembrane region" description="Helical" evidence="5">
    <location>
        <begin position="181"/>
        <end position="198"/>
    </location>
</feature>
<feature type="transmembrane region" description="Helical" evidence="5">
    <location>
        <begin position="204"/>
        <end position="221"/>
    </location>
</feature>